<comment type="subcellular location">
    <subcellularLocation>
        <location evidence="1">Cytoplasm</location>
    </subcellularLocation>
</comment>
<comment type="caution">
    <text evidence="8">The sequence shown here is derived from an EMBL/GenBank/DDBJ whole genome shotgun (WGS) entry which is preliminary data.</text>
</comment>
<feature type="region of interest" description="Disordered" evidence="6">
    <location>
        <begin position="129"/>
        <end position="208"/>
    </location>
</feature>
<dbReference type="InterPro" id="IPR003959">
    <property type="entry name" value="ATPase_AAA_core"/>
</dbReference>
<evidence type="ECO:0000256" key="4">
    <source>
        <dbReference type="ARBA" id="ARBA00022741"/>
    </source>
</evidence>
<dbReference type="GO" id="GO:0016887">
    <property type="term" value="F:ATP hydrolysis activity"/>
    <property type="evidence" value="ECO:0007669"/>
    <property type="project" value="InterPro"/>
</dbReference>
<dbReference type="SUPFAM" id="SSF52540">
    <property type="entry name" value="P-loop containing nucleoside triphosphate hydrolases"/>
    <property type="match status" value="2"/>
</dbReference>
<dbReference type="InterPro" id="IPR003960">
    <property type="entry name" value="ATPase_AAA_CS"/>
</dbReference>
<dbReference type="GO" id="GO:0051301">
    <property type="term" value="P:cell division"/>
    <property type="evidence" value="ECO:0007669"/>
    <property type="project" value="UniProtKB-KW"/>
</dbReference>
<dbReference type="PANTHER" id="PTHR48470">
    <property type="entry name" value="CELL DIVISION CONTROL PROTEIN 48 C ISOFORM 1"/>
    <property type="match status" value="1"/>
</dbReference>
<evidence type="ECO:0000256" key="1">
    <source>
        <dbReference type="ARBA" id="ARBA00004496"/>
    </source>
</evidence>
<feature type="region of interest" description="Disordered" evidence="6">
    <location>
        <begin position="75"/>
        <end position="112"/>
    </location>
</feature>
<feature type="domain" description="AAA+ ATPase" evidence="7">
    <location>
        <begin position="577"/>
        <end position="713"/>
    </location>
</feature>
<evidence type="ECO:0000259" key="7">
    <source>
        <dbReference type="SMART" id="SM00382"/>
    </source>
</evidence>
<keyword evidence="3" id="KW-0963">Cytoplasm</keyword>
<sequence length="819" mass="90683">MGKRMRRGGGRSPSTGLSSESRLLRKRIVESKLEASLDAESVALSLRNRHPAYRRLKLQPFSHQVSQVLASLRHPSTTADTSHDDASDSDNSASPTTSHKRRSRRPSLSLSESRLLQLESNHCHRHFRLDISDEESDGSQSTSTSEGDDPDPELDFDVTKSILRNSYLKKSTPKQPVKRVQDRPWPQVSDESASAKSPVKNRQENNMEIDVATEKPKVVETNNGPVSEGVVAVGYNGNSGGQEGKVGPKFADLGGMKGVIEELMMEVIVPLCHPQLPRFLGVKPMAGLLLHGPPGCGKTTLAHAIANETGVPFYKISAPEVVSGVSGASEENIRSLFKKAFRTAPSIVFIDEIDAIASKRENLQREMERRIVTQLMTCMDQFHQAVDQEPDLSQDKPPGYVLVIGATNRPDAVDQALRRPGRFDREIALSIPDEAARAEILSMLTKRLRLEGKFDLFKIARSTPGFVGADLKSLVDKAGNLAMKRIIDKRKISLNLEDWWRRPWDEAEMESLSITMADFEDATKIVQPSLRREGFSSIPNVTWNDVGGLSLIRKVFERYIVRRIKHPENYEELGINFEAGFLLFGPPGCGKTLIAKAVANEAGANFIHIKGPELLNKYVGESESEVRKIFARARTNSPCILFFDEVDALTTSRGKEGGRVVDSLLNQLLIELDGADDRQGVFVIGATNRIEVMDPAVLRPGRLGKKLYVPLPGSDERAAIMKAHARKKPIDADVDLDALARMERCNNLTGADLASLMNEAAMFTLEERLDLANKTGSISDTCSIKKSHFELALSKITPSVTDKQREYYEILSNKYQATR</sequence>
<dbReference type="Proteomes" id="UP000623129">
    <property type="component" value="Unassembled WGS sequence"/>
</dbReference>
<dbReference type="EMBL" id="SWLB01000012">
    <property type="protein sequence ID" value="KAF3331590.1"/>
    <property type="molecule type" value="Genomic_DNA"/>
</dbReference>
<reference evidence="8" key="1">
    <citation type="submission" date="2020-01" db="EMBL/GenBank/DDBJ databases">
        <title>Genome sequence of Kobresia littledalei, the first chromosome-level genome in the family Cyperaceae.</title>
        <authorList>
            <person name="Qu G."/>
        </authorList>
    </citation>
    <scope>NUCLEOTIDE SEQUENCE</scope>
    <source>
        <strain evidence="8">C.B.Clarke</strain>
        <tissue evidence="8">Leaf</tissue>
    </source>
</reference>
<keyword evidence="8" id="KW-0131">Cell cycle</keyword>
<dbReference type="FunFam" id="3.40.50.300:FF:000365">
    <property type="entry name" value="Ribosome biogenesis ATPase RIX7"/>
    <property type="match status" value="1"/>
</dbReference>
<evidence type="ECO:0000313" key="8">
    <source>
        <dbReference type="EMBL" id="KAF3331590.1"/>
    </source>
</evidence>
<feature type="domain" description="AAA+ ATPase" evidence="7">
    <location>
        <begin position="284"/>
        <end position="433"/>
    </location>
</feature>
<protein>
    <submittedName>
        <fullName evidence="8">Cell division control protein 48 C-like protein</fullName>
    </submittedName>
</protein>
<keyword evidence="5" id="KW-0067">ATP-binding</keyword>
<evidence type="ECO:0000256" key="6">
    <source>
        <dbReference type="SAM" id="MobiDB-lite"/>
    </source>
</evidence>
<dbReference type="FunFam" id="1.10.8.60:FF:000109">
    <property type="entry name" value="Cell division control protein 48 homolog C"/>
    <property type="match status" value="1"/>
</dbReference>
<keyword evidence="9" id="KW-1185">Reference proteome</keyword>
<dbReference type="PROSITE" id="PS00674">
    <property type="entry name" value="AAA"/>
    <property type="match status" value="2"/>
</dbReference>
<feature type="region of interest" description="Disordered" evidence="6">
    <location>
        <begin position="1"/>
        <end position="23"/>
    </location>
</feature>
<dbReference type="Pfam" id="PF00004">
    <property type="entry name" value="AAA"/>
    <property type="match status" value="2"/>
</dbReference>
<name>A0A833VLN1_9POAL</name>
<dbReference type="InterPro" id="IPR003593">
    <property type="entry name" value="AAA+_ATPase"/>
</dbReference>
<evidence type="ECO:0000256" key="3">
    <source>
        <dbReference type="ARBA" id="ARBA00022490"/>
    </source>
</evidence>
<dbReference type="InterPro" id="IPR055278">
    <property type="entry name" value="CDC48c"/>
</dbReference>
<dbReference type="Gene3D" id="3.40.50.300">
    <property type="entry name" value="P-loop containing nucleotide triphosphate hydrolases"/>
    <property type="match status" value="2"/>
</dbReference>
<dbReference type="FunFam" id="3.40.50.300:FF:000567">
    <property type="entry name" value="ATPase, AAA family protein"/>
    <property type="match status" value="1"/>
</dbReference>
<evidence type="ECO:0000313" key="9">
    <source>
        <dbReference type="Proteomes" id="UP000623129"/>
    </source>
</evidence>
<dbReference type="GO" id="GO:0005737">
    <property type="term" value="C:cytoplasm"/>
    <property type="evidence" value="ECO:0007669"/>
    <property type="project" value="UniProtKB-SubCell"/>
</dbReference>
<dbReference type="Pfam" id="PF17862">
    <property type="entry name" value="AAA_lid_3"/>
    <property type="match status" value="2"/>
</dbReference>
<evidence type="ECO:0000256" key="5">
    <source>
        <dbReference type="ARBA" id="ARBA00022840"/>
    </source>
</evidence>
<evidence type="ECO:0000256" key="2">
    <source>
        <dbReference type="ARBA" id="ARBA00006914"/>
    </source>
</evidence>
<dbReference type="InterPro" id="IPR041569">
    <property type="entry name" value="AAA_lid_3"/>
</dbReference>
<dbReference type="Gene3D" id="1.10.8.60">
    <property type="match status" value="2"/>
</dbReference>
<dbReference type="GO" id="GO:0005524">
    <property type="term" value="F:ATP binding"/>
    <property type="evidence" value="ECO:0007669"/>
    <property type="project" value="UniProtKB-KW"/>
</dbReference>
<organism evidence="8 9">
    <name type="scientific">Carex littledalei</name>
    <dbReference type="NCBI Taxonomy" id="544730"/>
    <lineage>
        <taxon>Eukaryota</taxon>
        <taxon>Viridiplantae</taxon>
        <taxon>Streptophyta</taxon>
        <taxon>Embryophyta</taxon>
        <taxon>Tracheophyta</taxon>
        <taxon>Spermatophyta</taxon>
        <taxon>Magnoliopsida</taxon>
        <taxon>Liliopsida</taxon>
        <taxon>Poales</taxon>
        <taxon>Cyperaceae</taxon>
        <taxon>Cyperoideae</taxon>
        <taxon>Cariceae</taxon>
        <taxon>Carex</taxon>
        <taxon>Carex subgen. Euthyceras</taxon>
    </lineage>
</organism>
<dbReference type="OrthoDB" id="27435at2759"/>
<feature type="compositionally biased region" description="Acidic residues" evidence="6">
    <location>
        <begin position="146"/>
        <end position="156"/>
    </location>
</feature>
<comment type="similarity">
    <text evidence="2">Belongs to the AAA ATPase family.</text>
</comment>
<dbReference type="SMART" id="SM00382">
    <property type="entry name" value="AAA"/>
    <property type="match status" value="2"/>
</dbReference>
<dbReference type="AlphaFoldDB" id="A0A833VLN1"/>
<keyword evidence="8" id="KW-0132">Cell division</keyword>
<gene>
    <name evidence="8" type="ORF">FCM35_KLT02996</name>
</gene>
<dbReference type="InterPro" id="IPR027417">
    <property type="entry name" value="P-loop_NTPase"/>
</dbReference>
<accession>A0A833VLN1</accession>
<keyword evidence="4" id="KW-0547">Nucleotide-binding</keyword>
<dbReference type="PANTHER" id="PTHR48470:SF1">
    <property type="entry name" value="CELL DIVISION CONTROL PROTEIN 48 C ISOFORM 1"/>
    <property type="match status" value="1"/>
</dbReference>
<proteinExistence type="inferred from homology"/>